<keyword evidence="4 7" id="KW-0812">Transmembrane</keyword>
<dbReference type="EMBL" id="CAEZUJ010000073">
    <property type="protein sequence ID" value="CAB4607707.1"/>
    <property type="molecule type" value="Genomic_DNA"/>
</dbReference>
<evidence type="ECO:0000256" key="5">
    <source>
        <dbReference type="ARBA" id="ARBA00022989"/>
    </source>
</evidence>
<name>A0A6J6H1Y9_9ZZZZ</name>
<feature type="transmembrane region" description="Helical" evidence="7">
    <location>
        <begin position="74"/>
        <end position="90"/>
    </location>
</feature>
<sequence>MSLALISSLALVGFMTGFSKTSIGGIGLVNAALLATILPAKESMGVMLILLIAGDLFAIGIYKKHVEWKMLRSLIWPIIFGIFVGVYFLSRATNDSLKQTIGIIVIMLVILYPISQRLQSSNFSLNLRYPRALRLSLGVMTGFMSMVANSGGPPMSIYLLLRKNTVMKFMGNNAWLFFMVNLFKVPFVFALGLLNFQSISYIIPALPLVPLGALLGRKVIGKLNQELFQKITLVSAALAGLNLLIN</sequence>
<evidence type="ECO:0000256" key="2">
    <source>
        <dbReference type="ARBA" id="ARBA00022448"/>
    </source>
</evidence>
<evidence type="ECO:0000313" key="9">
    <source>
        <dbReference type="EMBL" id="CAB4693091.1"/>
    </source>
</evidence>
<dbReference type="AlphaFoldDB" id="A0A6J6H1Y9"/>
<keyword evidence="2" id="KW-0813">Transport</keyword>
<evidence type="ECO:0000313" key="8">
    <source>
        <dbReference type="EMBL" id="CAB4607707.1"/>
    </source>
</evidence>
<evidence type="ECO:0000256" key="3">
    <source>
        <dbReference type="ARBA" id="ARBA00022475"/>
    </source>
</evidence>
<dbReference type="InterPro" id="IPR052017">
    <property type="entry name" value="TSUP"/>
</dbReference>
<dbReference type="PANTHER" id="PTHR30269:SF23">
    <property type="entry name" value="MEMBRANE TRANSPORTER PROTEIN YDHB-RELATED"/>
    <property type="match status" value="1"/>
</dbReference>
<evidence type="ECO:0000256" key="7">
    <source>
        <dbReference type="SAM" id="Phobius"/>
    </source>
</evidence>
<feature type="transmembrane region" description="Helical" evidence="7">
    <location>
        <begin position="135"/>
        <end position="161"/>
    </location>
</feature>
<feature type="transmembrane region" description="Helical" evidence="7">
    <location>
        <begin position="43"/>
        <end position="62"/>
    </location>
</feature>
<keyword evidence="3" id="KW-1003">Cell membrane</keyword>
<organism evidence="8">
    <name type="scientific">freshwater metagenome</name>
    <dbReference type="NCBI Taxonomy" id="449393"/>
    <lineage>
        <taxon>unclassified sequences</taxon>
        <taxon>metagenomes</taxon>
        <taxon>ecological metagenomes</taxon>
    </lineage>
</organism>
<feature type="transmembrane region" description="Helical" evidence="7">
    <location>
        <begin position="201"/>
        <end position="221"/>
    </location>
</feature>
<feature type="transmembrane region" description="Helical" evidence="7">
    <location>
        <begin position="173"/>
        <end position="194"/>
    </location>
</feature>
<proteinExistence type="predicted"/>
<gene>
    <name evidence="8" type="ORF">UFOPK1811_01226</name>
    <name evidence="9" type="ORF">UFOPK2360_01255</name>
</gene>
<feature type="transmembrane region" description="Helical" evidence="7">
    <location>
        <begin position="96"/>
        <end position="114"/>
    </location>
</feature>
<evidence type="ECO:0000256" key="1">
    <source>
        <dbReference type="ARBA" id="ARBA00004651"/>
    </source>
</evidence>
<comment type="subcellular location">
    <subcellularLocation>
        <location evidence="1">Cell membrane</location>
        <topology evidence="1">Multi-pass membrane protein</topology>
    </subcellularLocation>
</comment>
<dbReference type="InterPro" id="IPR002781">
    <property type="entry name" value="TM_pro_TauE-like"/>
</dbReference>
<evidence type="ECO:0000256" key="4">
    <source>
        <dbReference type="ARBA" id="ARBA00022692"/>
    </source>
</evidence>
<dbReference type="PANTHER" id="PTHR30269">
    <property type="entry name" value="TRANSMEMBRANE PROTEIN YFCA"/>
    <property type="match status" value="1"/>
</dbReference>
<reference evidence="8" key="1">
    <citation type="submission" date="2020-05" db="EMBL/GenBank/DDBJ databases">
        <authorList>
            <person name="Chiriac C."/>
            <person name="Salcher M."/>
            <person name="Ghai R."/>
            <person name="Kavagutti S V."/>
        </authorList>
    </citation>
    <scope>NUCLEOTIDE SEQUENCE</scope>
</reference>
<keyword evidence="6 7" id="KW-0472">Membrane</keyword>
<protein>
    <submittedName>
        <fullName evidence="8">Unannotated protein</fullName>
    </submittedName>
</protein>
<evidence type="ECO:0000256" key="6">
    <source>
        <dbReference type="ARBA" id="ARBA00023136"/>
    </source>
</evidence>
<dbReference type="Pfam" id="PF01925">
    <property type="entry name" value="TauE"/>
    <property type="match status" value="1"/>
</dbReference>
<accession>A0A6J6H1Y9</accession>
<dbReference type="EMBL" id="CAEZXH010000103">
    <property type="protein sequence ID" value="CAB4693091.1"/>
    <property type="molecule type" value="Genomic_DNA"/>
</dbReference>
<dbReference type="GO" id="GO:0005886">
    <property type="term" value="C:plasma membrane"/>
    <property type="evidence" value="ECO:0007669"/>
    <property type="project" value="UniProtKB-SubCell"/>
</dbReference>
<keyword evidence="5 7" id="KW-1133">Transmembrane helix</keyword>